<proteinExistence type="predicted"/>
<accession>A0AAD8X1D2</accession>
<evidence type="ECO:0000313" key="2">
    <source>
        <dbReference type="EMBL" id="KAK1692881.1"/>
    </source>
</evidence>
<sequence>MAWWRLAAVDVLIPFSHFDNRGGGSSRFCPSGLVLRGVACRDASDFDGVSAKAPQVLGCHHRLHFPSCSLPPPPTPALQLLSSPTLSLSFGGQLQQQQLLPSPPTPQRLLPPPTSLPFGDVGDLGPGLYIDTARDALPPGLFPSAVTASGLDRYPPRVGGEGGKLLRAASLCVGVCGRCVICSCSSFKLRFIAQRTSISSAASGSWAYGFPTGGGHAVFPAGSDLKVCAIDSHSAGRRHGVTDRSSPRSTTAFRRRPPRGLLLSLWFPWDPGGCTGCSSRTSCVSRWGVVLEYVMALGRCSERPNLGRAKPGGAAEESEPEGGGHWRLFVAKEQIDELKEEMMWMALMRLLTTKPFNVASLKKTMSSAWAPMKEVVFHELEEQCLRNPRK</sequence>
<name>A0AAD8X1D2_LOLMU</name>
<reference evidence="2" key="1">
    <citation type="submission" date="2023-07" db="EMBL/GenBank/DDBJ databases">
        <title>A chromosome-level genome assembly of Lolium multiflorum.</title>
        <authorList>
            <person name="Chen Y."/>
            <person name="Copetti D."/>
            <person name="Kolliker R."/>
            <person name="Studer B."/>
        </authorList>
    </citation>
    <scope>NUCLEOTIDE SEQUENCE</scope>
    <source>
        <strain evidence="2">02402/16</strain>
        <tissue evidence="2">Leaf</tissue>
    </source>
</reference>
<dbReference type="InterPro" id="IPR017896">
    <property type="entry name" value="4Fe4S_Fe-S-bd"/>
</dbReference>
<keyword evidence="3" id="KW-1185">Reference proteome</keyword>
<dbReference type="AlphaFoldDB" id="A0AAD8X1D2"/>
<gene>
    <name evidence="2" type="ORF">QYE76_009578</name>
</gene>
<protein>
    <recommendedName>
        <fullName evidence="1">4Fe-4S ferredoxin-type domain-containing protein</fullName>
    </recommendedName>
</protein>
<dbReference type="PROSITE" id="PS51379">
    <property type="entry name" value="4FE4S_FER_2"/>
    <property type="match status" value="1"/>
</dbReference>
<dbReference type="Proteomes" id="UP001231189">
    <property type="component" value="Unassembled WGS sequence"/>
</dbReference>
<evidence type="ECO:0000313" key="3">
    <source>
        <dbReference type="Proteomes" id="UP001231189"/>
    </source>
</evidence>
<comment type="caution">
    <text evidence="2">The sequence shown here is derived from an EMBL/GenBank/DDBJ whole genome shotgun (WGS) entry which is preliminary data.</text>
</comment>
<evidence type="ECO:0000259" key="1">
    <source>
        <dbReference type="PROSITE" id="PS51379"/>
    </source>
</evidence>
<feature type="domain" description="4Fe-4S ferredoxin-type" evidence="1">
    <location>
        <begin position="163"/>
        <end position="194"/>
    </location>
</feature>
<dbReference type="EMBL" id="JAUUTY010000001">
    <property type="protein sequence ID" value="KAK1692881.1"/>
    <property type="molecule type" value="Genomic_DNA"/>
</dbReference>
<organism evidence="2 3">
    <name type="scientific">Lolium multiflorum</name>
    <name type="common">Italian ryegrass</name>
    <name type="synonym">Lolium perenne subsp. multiflorum</name>
    <dbReference type="NCBI Taxonomy" id="4521"/>
    <lineage>
        <taxon>Eukaryota</taxon>
        <taxon>Viridiplantae</taxon>
        <taxon>Streptophyta</taxon>
        <taxon>Embryophyta</taxon>
        <taxon>Tracheophyta</taxon>
        <taxon>Spermatophyta</taxon>
        <taxon>Magnoliopsida</taxon>
        <taxon>Liliopsida</taxon>
        <taxon>Poales</taxon>
        <taxon>Poaceae</taxon>
        <taxon>BOP clade</taxon>
        <taxon>Pooideae</taxon>
        <taxon>Poodae</taxon>
        <taxon>Poeae</taxon>
        <taxon>Poeae Chloroplast Group 2 (Poeae type)</taxon>
        <taxon>Loliodinae</taxon>
        <taxon>Loliinae</taxon>
        <taxon>Lolium</taxon>
    </lineage>
</organism>